<dbReference type="PANTHER" id="PTHR48084:SF4">
    <property type="entry name" value="2-OXOGLUTARATE OXIDOREDUCTASE SUBUNIT KORB"/>
    <property type="match status" value="1"/>
</dbReference>
<organism evidence="3 4">
    <name type="scientific">Natronosporangium hydrolyticum</name>
    <dbReference type="NCBI Taxonomy" id="2811111"/>
    <lineage>
        <taxon>Bacteria</taxon>
        <taxon>Bacillati</taxon>
        <taxon>Actinomycetota</taxon>
        <taxon>Actinomycetes</taxon>
        <taxon>Micromonosporales</taxon>
        <taxon>Micromonosporaceae</taxon>
        <taxon>Natronosporangium</taxon>
    </lineage>
</organism>
<protein>
    <submittedName>
        <fullName evidence="3">2-oxoacid:ferredoxin oxidoreductase subunit beta</fullName>
    </submittedName>
</protein>
<dbReference type="Pfam" id="PF02775">
    <property type="entry name" value="TPP_enzyme_C"/>
    <property type="match status" value="1"/>
</dbReference>
<dbReference type="Gene3D" id="3.40.50.970">
    <property type="match status" value="1"/>
</dbReference>
<evidence type="ECO:0000259" key="2">
    <source>
        <dbReference type="Pfam" id="PF02775"/>
    </source>
</evidence>
<evidence type="ECO:0000256" key="1">
    <source>
        <dbReference type="ARBA" id="ARBA00023002"/>
    </source>
</evidence>
<sequence length="347" mass="37773">MSNPVPVKLTTKDFKSDQEVRWCPGCGDYAILAAVQSFMPELGIPKERIVFVSGIGCSSRFPYYMDTYGMHSIHGRAPAIATGLSASRPDLSVWVVTGDGDALSIGGNHLIHALRRNVNLKILLFNNRIYGLTKGQYSPTSELGKVTKSTPVGSADSPFNPLSLALGAEATFVARTIDSDRKHLQSVLRAAAEHEGSAFVEIYQNCNIFNDNAFEPLKDPASRDDYLIRLEHGQPITFGADGQHCVVPSPNGFGLQVRDTSEVAPAQIVTHDAGVAEPAYAFALTRLPDLDLRHTPIGVFRQVPRETYDQLVQQQLAEARERAASVGQTPEEQLTNLLAAGDTWTIN</sequence>
<dbReference type="SUPFAM" id="SSF52518">
    <property type="entry name" value="Thiamin diphosphate-binding fold (THDP-binding)"/>
    <property type="match status" value="1"/>
</dbReference>
<dbReference type="PANTHER" id="PTHR48084">
    <property type="entry name" value="2-OXOGLUTARATE OXIDOREDUCTASE SUBUNIT KORB-RELATED"/>
    <property type="match status" value="1"/>
</dbReference>
<reference evidence="3" key="1">
    <citation type="submission" date="2021-02" db="EMBL/GenBank/DDBJ databases">
        <title>Natrosporangium hydrolyticum gen. nov., sp. nov, a haloalkaliphilic actinobacterium from a soda solonchak soil.</title>
        <authorList>
            <person name="Sorokin D.Y."/>
            <person name="Khijniak T.V."/>
            <person name="Zakharycheva A.P."/>
            <person name="Boueva O.V."/>
            <person name="Ariskina E.V."/>
            <person name="Hahnke R.L."/>
            <person name="Bunk B."/>
            <person name="Sproer C."/>
            <person name="Schumann P."/>
            <person name="Evtushenko L.I."/>
            <person name="Kublanov I.V."/>
        </authorList>
    </citation>
    <scope>NUCLEOTIDE SEQUENCE</scope>
    <source>
        <strain evidence="3">DSM 106523</strain>
    </source>
</reference>
<keyword evidence="4" id="KW-1185">Reference proteome</keyword>
<accession>A0A895YKM2</accession>
<evidence type="ECO:0000313" key="4">
    <source>
        <dbReference type="Proteomes" id="UP000662857"/>
    </source>
</evidence>
<dbReference type="Proteomes" id="UP000662857">
    <property type="component" value="Chromosome"/>
</dbReference>
<keyword evidence="1" id="KW-0560">Oxidoreductase</keyword>
<dbReference type="InterPro" id="IPR029061">
    <property type="entry name" value="THDP-binding"/>
</dbReference>
<dbReference type="GO" id="GO:0016625">
    <property type="term" value="F:oxidoreductase activity, acting on the aldehyde or oxo group of donors, iron-sulfur protein as acceptor"/>
    <property type="evidence" value="ECO:0007669"/>
    <property type="project" value="UniProtKB-ARBA"/>
</dbReference>
<evidence type="ECO:0000313" key="3">
    <source>
        <dbReference type="EMBL" id="QSB15196.1"/>
    </source>
</evidence>
<dbReference type="CDD" id="cd03375">
    <property type="entry name" value="TPP_OGFOR"/>
    <property type="match status" value="1"/>
</dbReference>
<dbReference type="RefSeq" id="WP_239677374.1">
    <property type="nucleotide sequence ID" value="NZ_CP070499.1"/>
</dbReference>
<dbReference type="KEGG" id="nhy:JQS43_02165"/>
<dbReference type="EMBL" id="CP070499">
    <property type="protein sequence ID" value="QSB15196.1"/>
    <property type="molecule type" value="Genomic_DNA"/>
</dbReference>
<dbReference type="GO" id="GO:0030976">
    <property type="term" value="F:thiamine pyrophosphate binding"/>
    <property type="evidence" value="ECO:0007669"/>
    <property type="project" value="InterPro"/>
</dbReference>
<dbReference type="AlphaFoldDB" id="A0A895YKM2"/>
<dbReference type="GO" id="GO:0045333">
    <property type="term" value="P:cellular respiration"/>
    <property type="evidence" value="ECO:0007669"/>
    <property type="project" value="UniProtKB-ARBA"/>
</dbReference>
<dbReference type="InterPro" id="IPR051457">
    <property type="entry name" value="2-oxoacid:Fd_oxidoreductase"/>
</dbReference>
<feature type="domain" description="Thiamine pyrophosphate enzyme TPP-binding" evidence="2">
    <location>
        <begin position="55"/>
        <end position="202"/>
    </location>
</feature>
<name>A0A895YKM2_9ACTN</name>
<dbReference type="InterPro" id="IPR011766">
    <property type="entry name" value="TPP_enzyme_TPP-bd"/>
</dbReference>
<proteinExistence type="predicted"/>
<dbReference type="GO" id="GO:0000287">
    <property type="term" value="F:magnesium ion binding"/>
    <property type="evidence" value="ECO:0007669"/>
    <property type="project" value="UniProtKB-ARBA"/>
</dbReference>
<gene>
    <name evidence="3" type="ORF">JQS43_02165</name>
</gene>